<proteinExistence type="predicted"/>
<dbReference type="Gene3D" id="3.30.450.20">
    <property type="entry name" value="PAS domain"/>
    <property type="match status" value="1"/>
</dbReference>
<protein>
    <submittedName>
        <fullName evidence="2">Anti-anti-sigma factor</fullName>
    </submittedName>
</protein>
<dbReference type="AlphaFoldDB" id="A0A1G6WSV9"/>
<dbReference type="SUPFAM" id="SSF81606">
    <property type="entry name" value="PP2C-like"/>
    <property type="match status" value="1"/>
</dbReference>
<dbReference type="GO" id="GO:0016791">
    <property type="term" value="F:phosphatase activity"/>
    <property type="evidence" value="ECO:0007669"/>
    <property type="project" value="TreeGrafter"/>
</dbReference>
<dbReference type="InterPro" id="IPR013656">
    <property type="entry name" value="PAS_4"/>
</dbReference>
<accession>A0A1G6WSV9</accession>
<dbReference type="CDD" id="cd07043">
    <property type="entry name" value="STAS_anti-anti-sigma_factors"/>
    <property type="match status" value="1"/>
</dbReference>
<dbReference type="Pfam" id="PF08448">
    <property type="entry name" value="PAS_4"/>
    <property type="match status" value="1"/>
</dbReference>
<keyword evidence="3" id="KW-1185">Reference proteome</keyword>
<gene>
    <name evidence="2" type="ORF">SAMN05421872_11047</name>
</gene>
<dbReference type="PROSITE" id="PS50801">
    <property type="entry name" value="STAS"/>
    <property type="match status" value="1"/>
</dbReference>
<dbReference type="Pfam" id="PF13581">
    <property type="entry name" value="HATPase_c_2"/>
    <property type="match status" value="1"/>
</dbReference>
<evidence type="ECO:0000313" key="3">
    <source>
        <dbReference type="Proteomes" id="UP000199034"/>
    </source>
</evidence>
<evidence type="ECO:0000256" key="1">
    <source>
        <dbReference type="ARBA" id="ARBA00022801"/>
    </source>
</evidence>
<dbReference type="InterPro" id="IPR035965">
    <property type="entry name" value="PAS-like_dom_sf"/>
</dbReference>
<dbReference type="InterPro" id="IPR036457">
    <property type="entry name" value="PPM-type-like_dom_sf"/>
</dbReference>
<dbReference type="SMART" id="SM00331">
    <property type="entry name" value="PP2C_SIG"/>
    <property type="match status" value="1"/>
</dbReference>
<dbReference type="Gene3D" id="3.30.750.24">
    <property type="entry name" value="STAS domain"/>
    <property type="match status" value="1"/>
</dbReference>
<evidence type="ECO:0000313" key="2">
    <source>
        <dbReference type="EMBL" id="SDD68901.1"/>
    </source>
</evidence>
<dbReference type="InterPro" id="IPR036513">
    <property type="entry name" value="STAS_dom_sf"/>
</dbReference>
<reference evidence="2 3" key="1">
    <citation type="submission" date="2016-10" db="EMBL/GenBank/DDBJ databases">
        <authorList>
            <person name="de Groot N.N."/>
        </authorList>
    </citation>
    <scope>NUCLEOTIDE SEQUENCE [LARGE SCALE GENOMIC DNA]</scope>
    <source>
        <strain evidence="2 3">CGMCC 4.6858</strain>
    </source>
</reference>
<dbReference type="PANTHER" id="PTHR43156">
    <property type="entry name" value="STAGE II SPORULATION PROTEIN E-RELATED"/>
    <property type="match status" value="1"/>
</dbReference>
<dbReference type="EMBL" id="FMZM01000010">
    <property type="protein sequence ID" value="SDD68901.1"/>
    <property type="molecule type" value="Genomic_DNA"/>
</dbReference>
<dbReference type="SUPFAM" id="SSF52091">
    <property type="entry name" value="SpoIIaa-like"/>
    <property type="match status" value="1"/>
</dbReference>
<dbReference type="PANTHER" id="PTHR43156:SF2">
    <property type="entry name" value="STAGE II SPORULATION PROTEIN E"/>
    <property type="match status" value="1"/>
</dbReference>
<organism evidence="2 3">
    <name type="scientific">Nocardioides lianchengensis</name>
    <dbReference type="NCBI Taxonomy" id="1045774"/>
    <lineage>
        <taxon>Bacteria</taxon>
        <taxon>Bacillati</taxon>
        <taxon>Actinomycetota</taxon>
        <taxon>Actinomycetes</taxon>
        <taxon>Propionibacteriales</taxon>
        <taxon>Nocardioidaceae</taxon>
        <taxon>Nocardioides</taxon>
    </lineage>
</organism>
<dbReference type="Proteomes" id="UP000199034">
    <property type="component" value="Unassembled WGS sequence"/>
</dbReference>
<dbReference type="Pfam" id="PF07228">
    <property type="entry name" value="SpoIIE"/>
    <property type="match status" value="1"/>
</dbReference>
<dbReference type="Pfam" id="PF01740">
    <property type="entry name" value="STAS"/>
    <property type="match status" value="1"/>
</dbReference>
<dbReference type="STRING" id="1045774.SAMN05421872_11047"/>
<name>A0A1G6WSV9_9ACTN</name>
<dbReference type="InterPro" id="IPR036890">
    <property type="entry name" value="HATPase_C_sf"/>
</dbReference>
<keyword evidence="1" id="KW-0378">Hydrolase</keyword>
<dbReference type="InterPro" id="IPR002645">
    <property type="entry name" value="STAS_dom"/>
</dbReference>
<dbReference type="InterPro" id="IPR001932">
    <property type="entry name" value="PPM-type_phosphatase-like_dom"/>
</dbReference>
<dbReference type="InterPro" id="IPR052016">
    <property type="entry name" value="Bact_Sigma-Reg"/>
</dbReference>
<dbReference type="PROSITE" id="PS51746">
    <property type="entry name" value="PPM_2"/>
    <property type="match status" value="1"/>
</dbReference>
<dbReference type="Gene3D" id="3.30.565.10">
    <property type="entry name" value="Histidine kinase-like ATPase, C-terminal domain"/>
    <property type="match status" value="1"/>
</dbReference>
<dbReference type="Gene3D" id="3.60.40.10">
    <property type="entry name" value="PPM-type phosphatase domain"/>
    <property type="match status" value="1"/>
</dbReference>
<dbReference type="RefSeq" id="WP_139175654.1">
    <property type="nucleotide sequence ID" value="NZ_FMZM01000010.1"/>
</dbReference>
<dbReference type="CDD" id="cd16936">
    <property type="entry name" value="HATPase_RsbW-like"/>
    <property type="match status" value="1"/>
</dbReference>
<dbReference type="OrthoDB" id="163538at2"/>
<dbReference type="SUPFAM" id="SSF55785">
    <property type="entry name" value="PYP-like sensor domain (PAS domain)"/>
    <property type="match status" value="1"/>
</dbReference>
<dbReference type="SUPFAM" id="SSF55874">
    <property type="entry name" value="ATPase domain of HSP90 chaperone/DNA topoisomerase II/histidine kinase"/>
    <property type="match status" value="1"/>
</dbReference>
<dbReference type="InterPro" id="IPR003594">
    <property type="entry name" value="HATPase_dom"/>
</dbReference>
<sequence>MSTDDELRAQLDDLLGADTDTDSVLAAFERAPSLLAVCEGPDLVITALNDAARQVYGDRVGQPVAEALQAPDTERIRDWTEQTFRTGRPVVDQVWRVAAVEGDDVDGWLSFSMVPSRAGDGTVRGVVTQAVDVTERELFRIRAEQQVQDLQHRLDLARDNLVDLHDALLPEGLPLAPGVELAARYLLAEDGARAGGDWFDAIALPDGRIVVVVGDVVGHGVRATVVMGELRTLFEERVRPDGDLVAALELLERRAGRVPQARAATVCAALIDPEAGTLTYCTAGHPPPLVVSAAGGATYLPVTGSGALGSGLPFVLAEHRLAVDDIVLLYSDGLVERPGRSPGENTLDLARVAADAVRQEEPGGGERVVQRLARAAVEQLTASSGYDDDITVLAVRRVRLPEPLQMTVPAFPDTLRAVRQNLGDWLADLGVGQIDELALQHAVGELVSNSVEHAYEPERSRQEAIVSVTACLVPGGLVEIEVADRGTWRRPGPAGGRGRGLAMASGFTDDLHVTHDAHGTRAVLRQRPSTPVDLLKGTATAAVVTSAPMEMEHDGTIVRLRGTLDHRSADELRRRLSHATRGGTIGVVVDLGGVTHLGSAGVQVLYDEMIPGRDDGSGLTLVAPAGSPAQHVLELVRLPYASDHEVPPAT</sequence>